<dbReference type="AlphaFoldDB" id="A0A101LV69"/>
<keyword evidence="1" id="KW-0496">Mitochondrion</keyword>
<reference evidence="1" key="1">
    <citation type="journal article" date="2015" name="Genome Biol. Evol.">
        <title>Organellar Genomes of White Spruce (Picea glauca): Assembly and Annotation.</title>
        <authorList>
            <person name="Jackman S.D."/>
            <person name="Warren R.L."/>
            <person name="Gibb E.A."/>
            <person name="Vandervalk B.P."/>
            <person name="Mohamadi H."/>
            <person name="Chu J."/>
            <person name="Raymond A."/>
            <person name="Pleasance S."/>
            <person name="Coope R."/>
            <person name="Wildung M.R."/>
            <person name="Ritland C.E."/>
            <person name="Bousquet J."/>
            <person name="Jones S.J."/>
            <person name="Bohlmann J."/>
            <person name="Birol I."/>
        </authorList>
    </citation>
    <scope>NUCLEOTIDE SEQUENCE [LARGE SCALE GENOMIC DNA]</scope>
    <source>
        <tissue evidence="1">Flushing bud</tissue>
    </source>
</reference>
<sequence>MLLVKSGPHLAFEFTFELATQLHLVPASADSTSSYLAQ</sequence>
<accession>A0A101LV69</accession>
<gene>
    <name evidence="1" type="ORF">ABT39_MTgene2062</name>
</gene>
<protein>
    <submittedName>
        <fullName evidence="1">Uncharacterized protein</fullName>
    </submittedName>
</protein>
<dbReference type="EMBL" id="LKAM01000014">
    <property type="protein sequence ID" value="KUM45959.1"/>
    <property type="molecule type" value="Genomic_DNA"/>
</dbReference>
<proteinExistence type="predicted"/>
<organism evidence="1">
    <name type="scientific">Picea glauca</name>
    <name type="common">White spruce</name>
    <name type="synonym">Pinus glauca</name>
    <dbReference type="NCBI Taxonomy" id="3330"/>
    <lineage>
        <taxon>Eukaryota</taxon>
        <taxon>Viridiplantae</taxon>
        <taxon>Streptophyta</taxon>
        <taxon>Embryophyta</taxon>
        <taxon>Tracheophyta</taxon>
        <taxon>Spermatophyta</taxon>
        <taxon>Pinopsida</taxon>
        <taxon>Pinidae</taxon>
        <taxon>Conifers I</taxon>
        <taxon>Pinales</taxon>
        <taxon>Pinaceae</taxon>
        <taxon>Picea</taxon>
    </lineage>
</organism>
<evidence type="ECO:0000313" key="1">
    <source>
        <dbReference type="EMBL" id="KUM45959.1"/>
    </source>
</evidence>
<name>A0A101LV69_PICGL</name>
<comment type="caution">
    <text evidence="1">The sequence shown here is derived from an EMBL/GenBank/DDBJ whole genome shotgun (WGS) entry which is preliminary data.</text>
</comment>
<geneLocation type="mitochondrion" evidence="1"/>